<dbReference type="Proteomes" id="UP001552527">
    <property type="component" value="Unassembled WGS sequence"/>
</dbReference>
<dbReference type="PANTHER" id="PTHR43364:SF6">
    <property type="entry name" value="OXIDOREDUCTASE-RELATED"/>
    <property type="match status" value="1"/>
</dbReference>
<comment type="caution">
    <text evidence="2">The sequence shown here is derived from an EMBL/GenBank/DDBJ whole genome shotgun (WGS) entry which is preliminary data.</text>
</comment>
<feature type="domain" description="NADP-dependent oxidoreductase" evidence="1">
    <location>
        <begin position="18"/>
        <end position="325"/>
    </location>
</feature>
<dbReference type="InterPro" id="IPR050523">
    <property type="entry name" value="AKR_Detox_Biosynth"/>
</dbReference>
<organism evidence="2 3">
    <name type="scientific">Streptomyces werraensis</name>
    <dbReference type="NCBI Taxonomy" id="68284"/>
    <lineage>
        <taxon>Bacteria</taxon>
        <taxon>Bacillati</taxon>
        <taxon>Actinomycetota</taxon>
        <taxon>Actinomycetes</taxon>
        <taxon>Kitasatosporales</taxon>
        <taxon>Streptomycetaceae</taxon>
        <taxon>Streptomyces</taxon>
    </lineage>
</organism>
<sequence>MKYRTIGTGPNRREVSVLALGAMLFGSVTDEKTSFALLDRYVEAGGNFIDTSDNYAFWTDGGQGGQSEELLGRWRRSRGAGAEIVVATKLGARPLAPGTSYTDNPEGLSAKVIRESSERSREKLGMERLDLLYAHIDDHTVPQRETVEGFGALVAEGTVGLLGVSNQAVWRVERARALAAAAGLPCYEVLQYQHSYLRPRADVPDDLFPDGSLGHAGAELAGYLRAEPALTLVAYSPLLKGAYARPERLPGDYDHPGTPARLAVLRDVARETGATPGQVVLAWQIGHELPILPLTGVSSLAQLEENLAAVDLELSEEQRARLDAAH</sequence>
<dbReference type="Pfam" id="PF00248">
    <property type="entry name" value="Aldo_ket_red"/>
    <property type="match status" value="1"/>
</dbReference>
<dbReference type="RefSeq" id="WP_364019537.1">
    <property type="nucleotide sequence ID" value="NZ_JBFATD010000024.1"/>
</dbReference>
<dbReference type="PANTHER" id="PTHR43364">
    <property type="entry name" value="NADH-SPECIFIC METHYLGLYOXAL REDUCTASE-RELATED"/>
    <property type="match status" value="1"/>
</dbReference>
<evidence type="ECO:0000313" key="2">
    <source>
        <dbReference type="EMBL" id="MEV5245110.1"/>
    </source>
</evidence>
<dbReference type="SUPFAM" id="SSF51430">
    <property type="entry name" value="NAD(P)-linked oxidoreductase"/>
    <property type="match status" value="1"/>
</dbReference>
<dbReference type="EMBL" id="JBFATE010000002">
    <property type="protein sequence ID" value="MEV5245110.1"/>
    <property type="molecule type" value="Genomic_DNA"/>
</dbReference>
<reference evidence="2 3" key="1">
    <citation type="submission" date="2024-06" db="EMBL/GenBank/DDBJ databases">
        <title>The Natural Products Discovery Center: Release of the First 8490 Sequenced Strains for Exploring Actinobacteria Biosynthetic Diversity.</title>
        <authorList>
            <person name="Kalkreuter E."/>
            <person name="Kautsar S.A."/>
            <person name="Yang D."/>
            <person name="Bader C.D."/>
            <person name="Teijaro C.N."/>
            <person name="Fluegel L."/>
            <person name="Davis C.M."/>
            <person name="Simpson J.R."/>
            <person name="Lauterbach L."/>
            <person name="Steele A.D."/>
            <person name="Gui C."/>
            <person name="Meng S."/>
            <person name="Li G."/>
            <person name="Viehrig K."/>
            <person name="Ye F."/>
            <person name="Su P."/>
            <person name="Kiefer A.F."/>
            <person name="Nichols A."/>
            <person name="Cepeda A.J."/>
            <person name="Yan W."/>
            <person name="Fan B."/>
            <person name="Jiang Y."/>
            <person name="Adhikari A."/>
            <person name="Zheng C.-J."/>
            <person name="Schuster L."/>
            <person name="Cowan T.M."/>
            <person name="Smanski M.J."/>
            <person name="Chevrette M.G."/>
            <person name="De Carvalho L.P.S."/>
            <person name="Shen B."/>
        </authorList>
    </citation>
    <scope>NUCLEOTIDE SEQUENCE [LARGE SCALE GENOMIC DNA]</scope>
    <source>
        <strain evidence="2 3">NPDC052768</strain>
    </source>
</reference>
<dbReference type="Gene3D" id="3.20.20.100">
    <property type="entry name" value="NADP-dependent oxidoreductase domain"/>
    <property type="match status" value="1"/>
</dbReference>
<keyword evidence="3" id="KW-1185">Reference proteome</keyword>
<dbReference type="InterPro" id="IPR036812">
    <property type="entry name" value="NAD(P)_OxRdtase_dom_sf"/>
</dbReference>
<proteinExistence type="predicted"/>
<dbReference type="InterPro" id="IPR023210">
    <property type="entry name" value="NADP_OxRdtase_dom"/>
</dbReference>
<evidence type="ECO:0000313" key="3">
    <source>
        <dbReference type="Proteomes" id="UP001552527"/>
    </source>
</evidence>
<gene>
    <name evidence="2" type="ORF">AB0K95_07475</name>
</gene>
<accession>A0ABV3JAC7</accession>
<protein>
    <submittedName>
        <fullName evidence="2">Aldo/keto reductase</fullName>
    </submittedName>
</protein>
<evidence type="ECO:0000259" key="1">
    <source>
        <dbReference type="Pfam" id="PF00248"/>
    </source>
</evidence>
<name>A0ABV3JAC7_9ACTN</name>